<feature type="compositionally biased region" description="Basic and acidic residues" evidence="1">
    <location>
        <begin position="310"/>
        <end position="321"/>
    </location>
</feature>
<evidence type="ECO:0000256" key="1">
    <source>
        <dbReference type="SAM" id="MobiDB-lite"/>
    </source>
</evidence>
<feature type="region of interest" description="Disordered" evidence="1">
    <location>
        <begin position="250"/>
        <end position="321"/>
    </location>
</feature>
<dbReference type="VEuPathDB" id="FungiDB:F4678DRAFT_457608"/>
<dbReference type="Proteomes" id="UP001148614">
    <property type="component" value="Unassembled WGS sequence"/>
</dbReference>
<evidence type="ECO:0008006" key="4">
    <source>
        <dbReference type="Google" id="ProtNLM"/>
    </source>
</evidence>
<keyword evidence="3" id="KW-1185">Reference proteome</keyword>
<proteinExistence type="predicted"/>
<evidence type="ECO:0000313" key="3">
    <source>
        <dbReference type="Proteomes" id="UP001148614"/>
    </source>
</evidence>
<feature type="compositionally biased region" description="Polar residues" evidence="1">
    <location>
        <begin position="298"/>
        <end position="309"/>
    </location>
</feature>
<accession>A0A9W8NAN4</accession>
<dbReference type="EMBL" id="JANPWZ010001337">
    <property type="protein sequence ID" value="KAJ3566616.1"/>
    <property type="molecule type" value="Genomic_DNA"/>
</dbReference>
<name>A0A9W8NAN4_9PEZI</name>
<comment type="caution">
    <text evidence="2">The sequence shown here is derived from an EMBL/GenBank/DDBJ whole genome shotgun (WGS) entry which is preliminary data.</text>
</comment>
<feature type="compositionally biased region" description="Low complexity" evidence="1">
    <location>
        <begin position="259"/>
        <end position="297"/>
    </location>
</feature>
<sequence length="321" mass="36611">MYELEDKKDVEISHARPFAYKRSTDIRPTLKPYAYKARDLLNCTIASFYEINDKQLTQHQLRAKQEFNSLFRRYAKKQPEELQKAEIYSILKALLGFLDEFFFFRSVTPVIQNFIYTTFPPKWHRIGDCTPVKSSSEIPKFRISLHKHRGARLATLAELVDTLTHEMTHAFLMAYTSLDEVFKHRSHGTYIDRPSLTLERNCIKESEFIDSIADKKPLPYIRNPSPRLLIYTHEDEVVIDVERLRAHVKNTAASTRGPTSSSSMMVSAGSATASRSKGRSSSGRSSVGRSSAGRSSSNTTPTVTTQPERGSSKDTNRQRTH</sequence>
<reference evidence="2" key="1">
    <citation type="submission" date="2022-07" db="EMBL/GenBank/DDBJ databases">
        <title>Genome Sequence of Xylaria arbuscula.</title>
        <authorList>
            <person name="Buettner E."/>
        </authorList>
    </citation>
    <scope>NUCLEOTIDE SEQUENCE</scope>
    <source>
        <strain evidence="2">VT107</strain>
    </source>
</reference>
<gene>
    <name evidence="2" type="ORF">NPX13_g7069</name>
</gene>
<organism evidence="2 3">
    <name type="scientific">Xylaria arbuscula</name>
    <dbReference type="NCBI Taxonomy" id="114810"/>
    <lineage>
        <taxon>Eukaryota</taxon>
        <taxon>Fungi</taxon>
        <taxon>Dikarya</taxon>
        <taxon>Ascomycota</taxon>
        <taxon>Pezizomycotina</taxon>
        <taxon>Sordariomycetes</taxon>
        <taxon>Xylariomycetidae</taxon>
        <taxon>Xylariales</taxon>
        <taxon>Xylariaceae</taxon>
        <taxon>Xylaria</taxon>
    </lineage>
</organism>
<protein>
    <recommendedName>
        <fullName evidence="4">SprT-like domain-containing protein</fullName>
    </recommendedName>
</protein>
<dbReference type="AlphaFoldDB" id="A0A9W8NAN4"/>
<evidence type="ECO:0000313" key="2">
    <source>
        <dbReference type="EMBL" id="KAJ3566616.1"/>
    </source>
</evidence>